<organism evidence="1 2">
    <name type="scientific">Sutterella seckii</name>
    <dbReference type="NCBI Taxonomy" id="1944635"/>
    <lineage>
        <taxon>Bacteria</taxon>
        <taxon>Pseudomonadati</taxon>
        <taxon>Pseudomonadota</taxon>
        <taxon>Betaproteobacteria</taxon>
        <taxon>Burkholderiales</taxon>
        <taxon>Sutterellaceae</taxon>
        <taxon>Sutterella</taxon>
    </lineage>
</organism>
<comment type="caution">
    <text evidence="1">The sequence shown here is derived from an EMBL/GenBank/DDBJ whole genome shotgun (WGS) entry which is preliminary data.</text>
</comment>
<accession>A0A6I1EJP4</accession>
<name>A0A6I1EJP4_9BURK</name>
<dbReference type="AlphaFoldDB" id="A0A6I1EJP4"/>
<protein>
    <submittedName>
        <fullName evidence="1">Abi family protein</fullName>
    </submittedName>
</protein>
<dbReference type="Proteomes" id="UP000430564">
    <property type="component" value="Unassembled WGS sequence"/>
</dbReference>
<proteinExistence type="predicted"/>
<dbReference type="EMBL" id="WEHX01000027">
    <property type="protein sequence ID" value="KAB7660691.1"/>
    <property type="molecule type" value="Genomic_DNA"/>
</dbReference>
<gene>
    <name evidence="1" type="ORF">GBM95_05590</name>
</gene>
<dbReference type="OrthoDB" id="5363652at2"/>
<dbReference type="InterPro" id="IPR011664">
    <property type="entry name" value="Abi_system_AbiD/AbiF-like"/>
</dbReference>
<dbReference type="Pfam" id="PF07751">
    <property type="entry name" value="Abi_2"/>
    <property type="match status" value="1"/>
</dbReference>
<sequence length="176" mass="20315">MHTKRDASPVMLALPAFSYLHAVRYAKPALSLDDQKNLLIARGLRINSDVLLQKLLRDYGFARLDAYCEAFVLSGTRHFRKSTSLSQVWQVIKLDEDLRNLLFPYLIRIELAIKAGLVEYLAQQGQAYGYMNSEIFHDQTLHVKLLAHASKTWLRSSDRQMLAFRKKYDETTMPPI</sequence>
<reference evidence="1 2" key="1">
    <citation type="submission" date="2019-10" db="EMBL/GenBank/DDBJ databases">
        <title>Genome diversity of Sutterella seckii.</title>
        <authorList>
            <person name="Chaplin A.V."/>
            <person name="Sokolova S.R."/>
            <person name="Mosin K.A."/>
            <person name="Ivanova E.L."/>
            <person name="Kochetkova T.O."/>
            <person name="Goltsov A.Y."/>
            <person name="Trofimov D.Y."/>
            <person name="Efimov B.A."/>
        </authorList>
    </citation>
    <scope>NUCLEOTIDE SEQUENCE [LARGE SCALE GENOMIC DNA]</scope>
    <source>
        <strain evidence="1 2">ASD393</strain>
    </source>
</reference>
<evidence type="ECO:0000313" key="1">
    <source>
        <dbReference type="EMBL" id="KAB7660691.1"/>
    </source>
</evidence>
<evidence type="ECO:0000313" key="2">
    <source>
        <dbReference type="Proteomes" id="UP000430564"/>
    </source>
</evidence>